<accession>A0AAU9NTM3</accession>
<dbReference type="EMBL" id="CAKMRJ010005412">
    <property type="protein sequence ID" value="CAH1441154.1"/>
    <property type="molecule type" value="Genomic_DNA"/>
</dbReference>
<feature type="region of interest" description="Disordered" evidence="1">
    <location>
        <begin position="131"/>
        <end position="157"/>
    </location>
</feature>
<evidence type="ECO:0000313" key="2">
    <source>
        <dbReference type="EMBL" id="CAH1441154.1"/>
    </source>
</evidence>
<evidence type="ECO:0000256" key="1">
    <source>
        <dbReference type="SAM" id="MobiDB-lite"/>
    </source>
</evidence>
<reference evidence="2 3" key="1">
    <citation type="submission" date="2022-01" db="EMBL/GenBank/DDBJ databases">
        <authorList>
            <person name="Xiong W."/>
            <person name="Schranz E."/>
        </authorList>
    </citation>
    <scope>NUCLEOTIDE SEQUENCE [LARGE SCALE GENOMIC DNA]</scope>
</reference>
<keyword evidence="3" id="KW-1185">Reference proteome</keyword>
<sequence length="157" mass="17787">MLGTKLIGTNWERNLLKTLQVTKLICWNDCIANAWRALLWLPRKLLYLIPLLNHNQVWIPQSILLVKIHVFPFLLPISKNVAKTEPDNSKLPPSSIKAALRPKRKVVWGKVVSIEGVMNRPEKVIDLSLQKRKRTTRGSESKLCGRSSYGGHDGSMG</sequence>
<organism evidence="2 3">
    <name type="scientific">Lactuca virosa</name>
    <dbReference type="NCBI Taxonomy" id="75947"/>
    <lineage>
        <taxon>Eukaryota</taxon>
        <taxon>Viridiplantae</taxon>
        <taxon>Streptophyta</taxon>
        <taxon>Embryophyta</taxon>
        <taxon>Tracheophyta</taxon>
        <taxon>Spermatophyta</taxon>
        <taxon>Magnoliopsida</taxon>
        <taxon>eudicotyledons</taxon>
        <taxon>Gunneridae</taxon>
        <taxon>Pentapetalae</taxon>
        <taxon>asterids</taxon>
        <taxon>campanulids</taxon>
        <taxon>Asterales</taxon>
        <taxon>Asteraceae</taxon>
        <taxon>Cichorioideae</taxon>
        <taxon>Cichorieae</taxon>
        <taxon>Lactucinae</taxon>
        <taxon>Lactuca</taxon>
    </lineage>
</organism>
<dbReference type="AlphaFoldDB" id="A0AAU9NTM3"/>
<protein>
    <submittedName>
        <fullName evidence="2">Uncharacterized protein</fullName>
    </submittedName>
</protein>
<dbReference type="Proteomes" id="UP001157418">
    <property type="component" value="Unassembled WGS sequence"/>
</dbReference>
<evidence type="ECO:0000313" key="3">
    <source>
        <dbReference type="Proteomes" id="UP001157418"/>
    </source>
</evidence>
<name>A0AAU9NTM3_9ASTR</name>
<comment type="caution">
    <text evidence="2">The sequence shown here is derived from an EMBL/GenBank/DDBJ whole genome shotgun (WGS) entry which is preliminary data.</text>
</comment>
<gene>
    <name evidence="2" type="ORF">LVIROSA_LOCUS27239</name>
</gene>
<proteinExistence type="predicted"/>